<evidence type="ECO:0000256" key="2">
    <source>
        <dbReference type="HAMAP-Rule" id="MF_00163"/>
    </source>
</evidence>
<comment type="function">
    <text evidence="2">Removes the formyl group from the N-terminal Met of newly synthesized proteins. Requires at least a dipeptide for an efficient rate of reaction. N-terminal L-methionine is a prerequisite for activity but the enzyme has broad specificity at other positions.</text>
</comment>
<dbReference type="PANTHER" id="PTHR10458">
    <property type="entry name" value="PEPTIDE DEFORMYLASE"/>
    <property type="match status" value="1"/>
</dbReference>
<reference evidence="3" key="1">
    <citation type="submission" date="2017-02" db="EMBL/GenBank/DDBJ databases">
        <title>Delving into the versatile metabolic prowess of the omnipresent phylum Bacteroidetes.</title>
        <authorList>
            <person name="Nobu M.K."/>
            <person name="Mei R."/>
            <person name="Narihiro T."/>
            <person name="Kuroda K."/>
            <person name="Liu W.-T."/>
        </authorList>
    </citation>
    <scope>NUCLEOTIDE SEQUENCE</scope>
    <source>
        <strain evidence="3">ADurb.Bin280</strain>
    </source>
</reference>
<feature type="binding site" evidence="2">
    <location>
        <position position="142"/>
    </location>
    <ligand>
        <name>Fe cation</name>
        <dbReference type="ChEBI" id="CHEBI:24875"/>
    </ligand>
</feature>
<dbReference type="Proteomes" id="UP000485367">
    <property type="component" value="Unassembled WGS sequence"/>
</dbReference>
<dbReference type="GO" id="GO:0006412">
    <property type="term" value="P:translation"/>
    <property type="evidence" value="ECO:0007669"/>
    <property type="project" value="UniProtKB-UniRule"/>
</dbReference>
<dbReference type="AlphaFoldDB" id="A0A1V5SFQ2"/>
<dbReference type="EC" id="3.5.1.88" evidence="2"/>
<dbReference type="GO" id="GO:0046872">
    <property type="term" value="F:metal ion binding"/>
    <property type="evidence" value="ECO:0007669"/>
    <property type="project" value="UniProtKB-KW"/>
</dbReference>
<organism evidence="3">
    <name type="scientific">candidate division WS2 bacterium ADurb.Bin280</name>
    <dbReference type="NCBI Taxonomy" id="1852829"/>
    <lineage>
        <taxon>Bacteria</taxon>
        <taxon>candidate division WS2</taxon>
    </lineage>
</organism>
<evidence type="ECO:0000256" key="1">
    <source>
        <dbReference type="ARBA" id="ARBA00010759"/>
    </source>
</evidence>
<accession>A0A1V5SFQ2</accession>
<dbReference type="Pfam" id="PF01327">
    <property type="entry name" value="Pep_deformylase"/>
    <property type="match status" value="1"/>
</dbReference>
<dbReference type="Gene3D" id="3.90.45.10">
    <property type="entry name" value="Peptide deformylase"/>
    <property type="match status" value="1"/>
</dbReference>
<protein>
    <recommendedName>
        <fullName evidence="2">Peptide deformylase</fullName>
        <shortName evidence="2">PDF</shortName>
        <ecNumber evidence="2">3.5.1.88</ecNumber>
    </recommendedName>
    <alternativeName>
        <fullName evidence="2">Polypeptide deformylase</fullName>
    </alternativeName>
</protein>
<dbReference type="NCBIfam" id="TIGR00079">
    <property type="entry name" value="pept_deformyl"/>
    <property type="match status" value="1"/>
</dbReference>
<dbReference type="InterPro" id="IPR036821">
    <property type="entry name" value="Peptide_deformylase_sf"/>
</dbReference>
<comment type="catalytic activity">
    <reaction evidence="2">
        <text>N-terminal N-formyl-L-methionyl-[peptide] + H2O = N-terminal L-methionyl-[peptide] + formate</text>
        <dbReference type="Rhea" id="RHEA:24420"/>
        <dbReference type="Rhea" id="RHEA-COMP:10639"/>
        <dbReference type="Rhea" id="RHEA-COMP:10640"/>
        <dbReference type="ChEBI" id="CHEBI:15377"/>
        <dbReference type="ChEBI" id="CHEBI:15740"/>
        <dbReference type="ChEBI" id="CHEBI:49298"/>
        <dbReference type="ChEBI" id="CHEBI:64731"/>
        <dbReference type="EC" id="3.5.1.88"/>
    </reaction>
</comment>
<keyword evidence="2" id="KW-0648">Protein biosynthesis</keyword>
<evidence type="ECO:0000313" key="3">
    <source>
        <dbReference type="EMBL" id="OQA53285.1"/>
    </source>
</evidence>
<dbReference type="HAMAP" id="MF_00163">
    <property type="entry name" value="Pep_deformylase"/>
    <property type="match status" value="1"/>
</dbReference>
<name>A0A1V5SFQ2_9BACT</name>
<comment type="caution">
    <text evidence="3">The sequence shown here is derived from an EMBL/GenBank/DDBJ whole genome shotgun (WGS) entry which is preliminary data.</text>
</comment>
<dbReference type="PRINTS" id="PR01576">
    <property type="entry name" value="PDEFORMYLASE"/>
</dbReference>
<proteinExistence type="inferred from homology"/>
<dbReference type="PANTHER" id="PTHR10458:SF22">
    <property type="entry name" value="PEPTIDE DEFORMYLASE"/>
    <property type="match status" value="1"/>
</dbReference>
<dbReference type="PIRSF" id="PIRSF004749">
    <property type="entry name" value="Pep_def"/>
    <property type="match status" value="1"/>
</dbReference>
<feature type="binding site" evidence="2">
    <location>
        <position position="146"/>
    </location>
    <ligand>
        <name>Fe cation</name>
        <dbReference type="ChEBI" id="CHEBI:24875"/>
    </ligand>
</feature>
<dbReference type="EMBL" id="MWBO01000006">
    <property type="protein sequence ID" value="OQA53285.1"/>
    <property type="molecule type" value="Genomic_DNA"/>
</dbReference>
<dbReference type="InterPro" id="IPR023635">
    <property type="entry name" value="Peptide_deformylase"/>
</dbReference>
<dbReference type="GO" id="GO:0042586">
    <property type="term" value="F:peptide deformylase activity"/>
    <property type="evidence" value="ECO:0007669"/>
    <property type="project" value="UniProtKB-UniRule"/>
</dbReference>
<comment type="cofactor">
    <cofactor evidence="2">
        <name>Fe(2+)</name>
        <dbReference type="ChEBI" id="CHEBI:29033"/>
    </cofactor>
    <text evidence="2">Binds 1 Fe(2+) ion.</text>
</comment>
<feature type="active site" evidence="2">
    <location>
        <position position="143"/>
    </location>
</feature>
<keyword evidence="2" id="KW-0479">Metal-binding</keyword>
<keyword evidence="2 3" id="KW-0378">Hydrolase</keyword>
<dbReference type="CDD" id="cd00487">
    <property type="entry name" value="Pep_deformylase"/>
    <property type="match status" value="1"/>
</dbReference>
<comment type="similarity">
    <text evidence="1 2">Belongs to the polypeptide deformylase family.</text>
</comment>
<gene>
    <name evidence="2 3" type="primary">def</name>
    <name evidence="3" type="ORF">BWY43_00056</name>
</gene>
<dbReference type="NCBIfam" id="NF001159">
    <property type="entry name" value="PRK00150.1-3"/>
    <property type="match status" value="1"/>
</dbReference>
<dbReference type="SUPFAM" id="SSF56420">
    <property type="entry name" value="Peptide deformylase"/>
    <property type="match status" value="1"/>
</dbReference>
<sequence length="157" mass="17919">MPLIKKENPILSKKCQTVDNFDEKFRNDLDKVIAEHISLHGVGLAAPQIGIDKSFAVIGFEPTEEDLKKKPDTIQIDQFVIVNPVITWHSDDADVEKEGCLSIPESMPVVPRYKKIHLDYQDEFGNKKKLKARGYLARIIQHEVDHLNGKTIARFEK</sequence>
<keyword evidence="2" id="KW-0408">Iron</keyword>
<feature type="binding site" evidence="2">
    <location>
        <position position="100"/>
    </location>
    <ligand>
        <name>Fe cation</name>
        <dbReference type="ChEBI" id="CHEBI:24875"/>
    </ligand>
</feature>